<evidence type="ECO:0000313" key="2">
    <source>
        <dbReference type="EMBL" id="MFC5846696.1"/>
    </source>
</evidence>
<accession>A0ABW1DGT8</accession>
<dbReference type="InterPro" id="IPR001387">
    <property type="entry name" value="Cro/C1-type_HTH"/>
</dbReference>
<comment type="caution">
    <text evidence="2">The sequence shown here is derived from an EMBL/GenBank/DDBJ whole genome shotgun (WGS) entry which is preliminary data.</text>
</comment>
<dbReference type="Proteomes" id="UP001595979">
    <property type="component" value="Unassembled WGS sequence"/>
</dbReference>
<name>A0ABW1DGT8_9DEIO</name>
<gene>
    <name evidence="2" type="ORF">ACFPQ6_00095</name>
</gene>
<protein>
    <submittedName>
        <fullName evidence="2">Helix-turn-helix domain-containing protein</fullName>
    </submittedName>
</protein>
<dbReference type="SUPFAM" id="SSF47413">
    <property type="entry name" value="lambda repressor-like DNA-binding domains"/>
    <property type="match status" value="1"/>
</dbReference>
<reference evidence="3" key="1">
    <citation type="journal article" date="2019" name="Int. J. Syst. Evol. Microbiol.">
        <title>The Global Catalogue of Microorganisms (GCM) 10K type strain sequencing project: providing services to taxonomists for standard genome sequencing and annotation.</title>
        <authorList>
            <consortium name="The Broad Institute Genomics Platform"/>
            <consortium name="The Broad Institute Genome Sequencing Center for Infectious Disease"/>
            <person name="Wu L."/>
            <person name="Ma J."/>
        </authorList>
    </citation>
    <scope>NUCLEOTIDE SEQUENCE [LARGE SCALE GENOMIC DNA]</scope>
    <source>
        <strain evidence="3">CGMCC 1.15053</strain>
    </source>
</reference>
<dbReference type="InterPro" id="IPR010982">
    <property type="entry name" value="Lambda_DNA-bd_dom_sf"/>
</dbReference>
<keyword evidence="3" id="KW-1185">Reference proteome</keyword>
<dbReference type="CDD" id="cd00093">
    <property type="entry name" value="HTH_XRE"/>
    <property type="match status" value="1"/>
</dbReference>
<dbReference type="RefSeq" id="WP_380044943.1">
    <property type="nucleotide sequence ID" value="NZ_JBHSOH010000001.1"/>
</dbReference>
<dbReference type="EMBL" id="JBHSOH010000001">
    <property type="protein sequence ID" value="MFC5846696.1"/>
    <property type="molecule type" value="Genomic_DNA"/>
</dbReference>
<organism evidence="2 3">
    <name type="scientific">Deinococcus petrolearius</name>
    <dbReference type="NCBI Taxonomy" id="1751295"/>
    <lineage>
        <taxon>Bacteria</taxon>
        <taxon>Thermotogati</taxon>
        <taxon>Deinococcota</taxon>
        <taxon>Deinococci</taxon>
        <taxon>Deinococcales</taxon>
        <taxon>Deinococcaceae</taxon>
        <taxon>Deinococcus</taxon>
    </lineage>
</organism>
<dbReference type="SMART" id="SM00530">
    <property type="entry name" value="HTH_XRE"/>
    <property type="match status" value="1"/>
</dbReference>
<proteinExistence type="predicted"/>
<dbReference type="Pfam" id="PF13560">
    <property type="entry name" value="HTH_31"/>
    <property type="match status" value="1"/>
</dbReference>
<evidence type="ECO:0000313" key="3">
    <source>
        <dbReference type="Proteomes" id="UP001595979"/>
    </source>
</evidence>
<dbReference type="PROSITE" id="PS50943">
    <property type="entry name" value="HTH_CROC1"/>
    <property type="match status" value="1"/>
</dbReference>
<evidence type="ECO:0000259" key="1">
    <source>
        <dbReference type="PROSITE" id="PS50943"/>
    </source>
</evidence>
<sequence length="229" mass="24989">MTVPDAKTQYPHHRQGEVFRTRREAVGKSQTDIARATGISNSTISKLERGRQDPNRMEPRTLIALAEALGWTIDELSRCAGVVVIGDPNSAPTVTRGSIDPSSAYANGVNLLMLENFDLESDGRTARLVPTGQQVAYVHPTQGQEFTAEDAQKGLLFAVNGSRFNVSLGASARAPRHLVLTHKDLHTPGDFVVWAFGQFTIQEFKEVPEDVENMLARGEVVGRVVAVIL</sequence>
<dbReference type="Gene3D" id="1.10.260.40">
    <property type="entry name" value="lambda repressor-like DNA-binding domains"/>
    <property type="match status" value="1"/>
</dbReference>
<feature type="domain" description="HTH cro/C1-type" evidence="1">
    <location>
        <begin position="19"/>
        <end position="76"/>
    </location>
</feature>